<accession>A0A9P9DPV3</accession>
<feature type="transmembrane region" description="Helical" evidence="1">
    <location>
        <begin position="139"/>
        <end position="160"/>
    </location>
</feature>
<sequence length="193" mass="20860">MYCNSISSFNSIQLQITSLLIFVLSLVVLRMSLSLRNPFQHLPPPAECLALGIGMLELFPFGIIGLRNPVFFADGYGLPISNDPADNYSTSIKPNSSGLSPEAEQQTKKALVAAIAARNVQNGIVLLTFGLILRDRRSLGVAIMAGLVATVADSVIVKAYGVKDKIFGHYIGVFNSIAIGGSLLYWGRNDPFW</sequence>
<dbReference type="Pfam" id="PF14087">
    <property type="entry name" value="DUF4267"/>
    <property type="match status" value="1"/>
</dbReference>
<keyword evidence="3" id="KW-1185">Reference proteome</keyword>
<organism evidence="2 3">
    <name type="scientific">Dendryphion nanum</name>
    <dbReference type="NCBI Taxonomy" id="256645"/>
    <lineage>
        <taxon>Eukaryota</taxon>
        <taxon>Fungi</taxon>
        <taxon>Dikarya</taxon>
        <taxon>Ascomycota</taxon>
        <taxon>Pezizomycotina</taxon>
        <taxon>Dothideomycetes</taxon>
        <taxon>Pleosporomycetidae</taxon>
        <taxon>Pleosporales</taxon>
        <taxon>Torulaceae</taxon>
        <taxon>Dendryphion</taxon>
    </lineage>
</organism>
<gene>
    <name evidence="2" type="ORF">B0J11DRAFT_532337</name>
</gene>
<evidence type="ECO:0008006" key="4">
    <source>
        <dbReference type="Google" id="ProtNLM"/>
    </source>
</evidence>
<proteinExistence type="predicted"/>
<feature type="transmembrane region" description="Helical" evidence="1">
    <location>
        <begin position="166"/>
        <end position="186"/>
    </location>
</feature>
<keyword evidence="1" id="KW-1133">Transmembrane helix</keyword>
<dbReference type="OrthoDB" id="3905156at2759"/>
<dbReference type="InterPro" id="IPR025363">
    <property type="entry name" value="DUF4267"/>
</dbReference>
<keyword evidence="1" id="KW-0472">Membrane</keyword>
<protein>
    <recommendedName>
        <fullName evidence="4">DUF4267 domain-containing protein</fullName>
    </recommendedName>
</protein>
<evidence type="ECO:0000313" key="3">
    <source>
        <dbReference type="Proteomes" id="UP000700596"/>
    </source>
</evidence>
<dbReference type="AlphaFoldDB" id="A0A9P9DPV3"/>
<dbReference type="EMBL" id="JAGMWT010000009">
    <property type="protein sequence ID" value="KAH7122834.1"/>
    <property type="molecule type" value="Genomic_DNA"/>
</dbReference>
<dbReference type="Proteomes" id="UP000700596">
    <property type="component" value="Unassembled WGS sequence"/>
</dbReference>
<name>A0A9P9DPV3_9PLEO</name>
<evidence type="ECO:0000256" key="1">
    <source>
        <dbReference type="SAM" id="Phobius"/>
    </source>
</evidence>
<keyword evidence="1" id="KW-0812">Transmembrane</keyword>
<feature type="transmembrane region" description="Helical" evidence="1">
    <location>
        <begin position="45"/>
        <end position="66"/>
    </location>
</feature>
<reference evidence="2" key="1">
    <citation type="journal article" date="2021" name="Nat. Commun.">
        <title>Genetic determinants of endophytism in the Arabidopsis root mycobiome.</title>
        <authorList>
            <person name="Mesny F."/>
            <person name="Miyauchi S."/>
            <person name="Thiergart T."/>
            <person name="Pickel B."/>
            <person name="Atanasova L."/>
            <person name="Karlsson M."/>
            <person name="Huettel B."/>
            <person name="Barry K.W."/>
            <person name="Haridas S."/>
            <person name="Chen C."/>
            <person name="Bauer D."/>
            <person name="Andreopoulos W."/>
            <person name="Pangilinan J."/>
            <person name="LaButti K."/>
            <person name="Riley R."/>
            <person name="Lipzen A."/>
            <person name="Clum A."/>
            <person name="Drula E."/>
            <person name="Henrissat B."/>
            <person name="Kohler A."/>
            <person name="Grigoriev I.V."/>
            <person name="Martin F.M."/>
            <person name="Hacquard S."/>
        </authorList>
    </citation>
    <scope>NUCLEOTIDE SEQUENCE</scope>
    <source>
        <strain evidence="2">MPI-CAGE-CH-0243</strain>
    </source>
</reference>
<comment type="caution">
    <text evidence="2">The sequence shown here is derived from an EMBL/GenBank/DDBJ whole genome shotgun (WGS) entry which is preliminary data.</text>
</comment>
<feature type="transmembrane region" description="Helical" evidence="1">
    <location>
        <begin position="12"/>
        <end position="33"/>
    </location>
</feature>
<evidence type="ECO:0000313" key="2">
    <source>
        <dbReference type="EMBL" id="KAH7122834.1"/>
    </source>
</evidence>